<feature type="region of interest" description="Disordered" evidence="1">
    <location>
        <begin position="65"/>
        <end position="107"/>
    </location>
</feature>
<feature type="transmembrane region" description="Helical" evidence="2">
    <location>
        <begin position="34"/>
        <end position="57"/>
    </location>
</feature>
<keyword evidence="4" id="KW-1185">Reference proteome</keyword>
<organism evidence="3 4">
    <name type="scientific">Caulobacter hibisci</name>
    <dbReference type="NCBI Taxonomy" id="2035993"/>
    <lineage>
        <taxon>Bacteria</taxon>
        <taxon>Pseudomonadati</taxon>
        <taxon>Pseudomonadota</taxon>
        <taxon>Alphaproteobacteria</taxon>
        <taxon>Caulobacterales</taxon>
        <taxon>Caulobacteraceae</taxon>
        <taxon>Caulobacter</taxon>
    </lineage>
</organism>
<keyword evidence="2" id="KW-0472">Membrane</keyword>
<keyword evidence="2" id="KW-0812">Transmembrane</keyword>
<evidence type="ECO:0000313" key="3">
    <source>
        <dbReference type="EMBL" id="MBI1684476.1"/>
    </source>
</evidence>
<dbReference type="Proteomes" id="UP000639859">
    <property type="component" value="Unassembled WGS sequence"/>
</dbReference>
<comment type="caution">
    <text evidence="3">The sequence shown here is derived from an EMBL/GenBank/DDBJ whole genome shotgun (WGS) entry which is preliminary data.</text>
</comment>
<dbReference type="RefSeq" id="WP_198576389.1">
    <property type="nucleotide sequence ID" value="NZ_JADWOX010000007.1"/>
</dbReference>
<gene>
    <name evidence="3" type="ORF">I4Q42_12440</name>
</gene>
<name>A0ABS0SXX2_9CAUL</name>
<protein>
    <submittedName>
        <fullName evidence="3">Uncharacterized protein</fullName>
    </submittedName>
</protein>
<evidence type="ECO:0000313" key="4">
    <source>
        <dbReference type="Proteomes" id="UP000639859"/>
    </source>
</evidence>
<sequence length="107" mass="11497">MHDDPTTDRRWQTALAEFEAGPVRYRAEVRVTPAGILAVGALMSGILLSSAAIVWAAKSAARLRAARTDRPDNRPMAETLPAKPAPRAGWKRFGYTGDGATRSPPSP</sequence>
<proteinExistence type="predicted"/>
<keyword evidence="2" id="KW-1133">Transmembrane helix</keyword>
<reference evidence="3 4" key="1">
    <citation type="submission" date="2020-11" db="EMBL/GenBank/DDBJ databases">
        <title>genome sequence of strain KACC 18849.</title>
        <authorList>
            <person name="Gao J."/>
            <person name="Zhang X."/>
        </authorList>
    </citation>
    <scope>NUCLEOTIDE SEQUENCE [LARGE SCALE GENOMIC DNA]</scope>
    <source>
        <strain evidence="3 4">KACC 18849</strain>
    </source>
</reference>
<evidence type="ECO:0000256" key="1">
    <source>
        <dbReference type="SAM" id="MobiDB-lite"/>
    </source>
</evidence>
<feature type="compositionally biased region" description="Basic and acidic residues" evidence="1">
    <location>
        <begin position="66"/>
        <end position="75"/>
    </location>
</feature>
<dbReference type="EMBL" id="JADWOX010000007">
    <property type="protein sequence ID" value="MBI1684476.1"/>
    <property type="molecule type" value="Genomic_DNA"/>
</dbReference>
<evidence type="ECO:0000256" key="2">
    <source>
        <dbReference type="SAM" id="Phobius"/>
    </source>
</evidence>
<accession>A0ABS0SXX2</accession>